<protein>
    <recommendedName>
        <fullName evidence="2">Flp pilus assembly protein, ATPase CpaE</fullName>
    </recommendedName>
</protein>
<sequence length="381" mass="43062">MLDLTKINKRNIENKNNNSTIGTVAVISSRSHVSAGVMTQIRVNGCHDIIQVNKFFNDIIDDKELTSSEYLIVDIEDFNDVDAIQQKIKYLFPAATKKIFIGDVDSITFSNEMKRIGAVYLHLDSQITLLGVTLKNFETDVTSVSYTQRISILGCKGGSGTSFVAYQFFKSICGLSHLPVLLVQGHTGTPDLDLISDTALQHDGVISYIDANRGMKIATDEEQWQFDSDEYKNYNIVVFDHNVTTQVRDKLAYIVPGSDFIFIVVTRELSSVRNARLIIDELERTTTTSDNQKKNSKNIIILNENHHSRPNELNKEDIENYLGKKIDIVHPYIKDVKKTDNKSELYFFTAKMLGKNMKGEKPDGNKKGLSLFSIFNKKKNN</sequence>
<gene>
    <name evidence="1" type="ORF">KM92CIT3_90066</name>
</gene>
<accession>A0A212IRG9</accession>
<dbReference type="AlphaFoldDB" id="A0A212IRG9"/>
<evidence type="ECO:0008006" key="2">
    <source>
        <dbReference type="Google" id="ProtNLM"/>
    </source>
</evidence>
<organism evidence="1">
    <name type="scientific">uncultured Citrobacter sp</name>
    <dbReference type="NCBI Taxonomy" id="200446"/>
    <lineage>
        <taxon>Bacteria</taxon>
        <taxon>Pseudomonadati</taxon>
        <taxon>Pseudomonadota</taxon>
        <taxon>Gammaproteobacteria</taxon>
        <taxon>Enterobacterales</taxon>
        <taxon>Enterobacteriaceae</taxon>
        <taxon>Citrobacter</taxon>
        <taxon>environmental samples</taxon>
    </lineage>
</organism>
<reference evidence="1" key="1">
    <citation type="submission" date="2016-04" db="EMBL/GenBank/DDBJ databases">
        <authorList>
            <person name="Evans L.H."/>
            <person name="Alamgir A."/>
            <person name="Owens N."/>
            <person name="Weber N.D."/>
            <person name="Virtaneva K."/>
            <person name="Barbian K."/>
            <person name="Babar A."/>
            <person name="Rosenke K."/>
        </authorList>
    </citation>
    <scope>NUCLEOTIDE SEQUENCE</scope>
    <source>
        <strain evidence="1">92-3</strain>
    </source>
</reference>
<dbReference type="EMBL" id="FLUB01000021">
    <property type="protein sequence ID" value="SBV69386.1"/>
    <property type="molecule type" value="Genomic_DNA"/>
</dbReference>
<evidence type="ECO:0000313" key="1">
    <source>
        <dbReference type="EMBL" id="SBV69386.1"/>
    </source>
</evidence>
<proteinExistence type="predicted"/>
<dbReference type="Gene3D" id="3.40.50.300">
    <property type="entry name" value="P-loop containing nucleotide triphosphate hydrolases"/>
    <property type="match status" value="1"/>
</dbReference>
<name>A0A212IRG9_9ENTR</name>
<dbReference type="InterPro" id="IPR027417">
    <property type="entry name" value="P-loop_NTPase"/>
</dbReference>
<dbReference type="SUPFAM" id="SSF52540">
    <property type="entry name" value="P-loop containing nucleoside triphosphate hydrolases"/>
    <property type="match status" value="1"/>
</dbReference>